<comment type="caution">
    <text evidence="5">The sequence shown here is derived from an EMBL/GenBank/DDBJ whole genome shotgun (WGS) entry which is preliminary data.</text>
</comment>
<accession>A0AAD8ELE8</accession>
<dbReference type="CDD" id="cd05125">
    <property type="entry name" value="Mth938_2P1-like"/>
    <property type="match status" value="1"/>
</dbReference>
<dbReference type="GO" id="GO:0032981">
    <property type="term" value="P:mitochondrial respiratory chain complex I assembly"/>
    <property type="evidence" value="ECO:0007669"/>
    <property type="project" value="InterPro"/>
</dbReference>
<evidence type="ECO:0000256" key="2">
    <source>
        <dbReference type="ARBA" id="ARBA00021776"/>
    </source>
</evidence>
<organism evidence="5 6">
    <name type="scientific">Diploptera punctata</name>
    <name type="common">Pacific beetle cockroach</name>
    <dbReference type="NCBI Taxonomy" id="6984"/>
    <lineage>
        <taxon>Eukaryota</taxon>
        <taxon>Metazoa</taxon>
        <taxon>Ecdysozoa</taxon>
        <taxon>Arthropoda</taxon>
        <taxon>Hexapoda</taxon>
        <taxon>Insecta</taxon>
        <taxon>Pterygota</taxon>
        <taxon>Neoptera</taxon>
        <taxon>Polyneoptera</taxon>
        <taxon>Dictyoptera</taxon>
        <taxon>Blattodea</taxon>
        <taxon>Blaberoidea</taxon>
        <taxon>Blaberidae</taxon>
        <taxon>Diplopterinae</taxon>
        <taxon>Diploptera</taxon>
    </lineage>
</organism>
<dbReference type="GO" id="GO:0005743">
    <property type="term" value="C:mitochondrial inner membrane"/>
    <property type="evidence" value="ECO:0007669"/>
    <property type="project" value="TreeGrafter"/>
</dbReference>
<gene>
    <name evidence="5" type="ORF">L9F63_027434</name>
</gene>
<feature type="non-terminal residue" evidence="5">
    <location>
        <position position="189"/>
    </location>
</feature>
<sequence>MYPAICNVLRNVCLSLPRCYRRSFSTSLLTCHSYDPDGKTTVQVLNKELETLMIDSYSQVGFRLNNGMFILGPMAIFPRTVLSWNIGIVEDINEESLSLFCLLEPKPDILVLGVGDATNSTRLNKQVLSYMVKNRINIEVLPTEQACATFNFLNAERRHIAGALIPPLALRPTEEDILLTKIKQKKFFK</sequence>
<dbReference type="InterPro" id="IPR036748">
    <property type="entry name" value="MTH938-like_sf"/>
</dbReference>
<protein>
    <recommendedName>
        <fullName evidence="2">NADH dehydrogenase [ubiquinone] 1 alpha subcomplex assembly factor 3</fullName>
    </recommendedName>
</protein>
<evidence type="ECO:0000256" key="1">
    <source>
        <dbReference type="ARBA" id="ARBA00004173"/>
    </source>
</evidence>
<evidence type="ECO:0000313" key="6">
    <source>
        <dbReference type="Proteomes" id="UP001233999"/>
    </source>
</evidence>
<dbReference type="Pfam" id="PF04430">
    <property type="entry name" value="DUF498"/>
    <property type="match status" value="1"/>
</dbReference>
<keyword evidence="6" id="KW-1185">Reference proteome</keyword>
<dbReference type="Gene3D" id="3.40.1230.10">
    <property type="entry name" value="MTH938-like"/>
    <property type="match status" value="1"/>
</dbReference>
<dbReference type="AlphaFoldDB" id="A0AAD8ELE8"/>
<dbReference type="InterPro" id="IPR007523">
    <property type="entry name" value="NDUFAF3/AAMDC"/>
</dbReference>
<evidence type="ECO:0000256" key="4">
    <source>
        <dbReference type="ARBA" id="ARBA00049984"/>
    </source>
</evidence>
<name>A0AAD8ELE8_DIPPU</name>
<proteinExistence type="inferred from homology"/>
<dbReference type="Proteomes" id="UP001233999">
    <property type="component" value="Unassembled WGS sequence"/>
</dbReference>
<dbReference type="PANTHER" id="PTHR21192">
    <property type="entry name" value="NUCLEAR PROTEIN E3-3"/>
    <property type="match status" value="1"/>
</dbReference>
<dbReference type="EMBL" id="JASPKZ010002928">
    <property type="protein sequence ID" value="KAJ9594583.1"/>
    <property type="molecule type" value="Genomic_DNA"/>
</dbReference>
<reference evidence="5" key="1">
    <citation type="journal article" date="2023" name="IScience">
        <title>Live-bearing cockroach genome reveals convergent evolutionary mechanisms linked to viviparity in insects and beyond.</title>
        <authorList>
            <person name="Fouks B."/>
            <person name="Harrison M.C."/>
            <person name="Mikhailova A.A."/>
            <person name="Marchal E."/>
            <person name="English S."/>
            <person name="Carruthers M."/>
            <person name="Jennings E.C."/>
            <person name="Chiamaka E.L."/>
            <person name="Frigard R.A."/>
            <person name="Pippel M."/>
            <person name="Attardo G.M."/>
            <person name="Benoit J.B."/>
            <person name="Bornberg-Bauer E."/>
            <person name="Tobe S.S."/>
        </authorList>
    </citation>
    <scope>NUCLEOTIDE SEQUENCE</scope>
    <source>
        <strain evidence="5">Stay&amp;Tobe</strain>
    </source>
</reference>
<evidence type="ECO:0000313" key="5">
    <source>
        <dbReference type="EMBL" id="KAJ9594583.1"/>
    </source>
</evidence>
<keyword evidence="3" id="KW-0496">Mitochondrion</keyword>
<dbReference type="PANTHER" id="PTHR21192:SF2">
    <property type="entry name" value="NADH DEHYDROGENASE [UBIQUINONE] 1 ALPHA SUBCOMPLEX ASSEMBLY FACTOR 3"/>
    <property type="match status" value="1"/>
</dbReference>
<comment type="similarity">
    <text evidence="4">Belongs to the NDUFAF3 family.</text>
</comment>
<dbReference type="InterPro" id="IPR034095">
    <property type="entry name" value="NDUF3"/>
</dbReference>
<comment type="subcellular location">
    <subcellularLocation>
        <location evidence="1">Mitochondrion</location>
    </subcellularLocation>
</comment>
<reference evidence="5" key="2">
    <citation type="submission" date="2023-05" db="EMBL/GenBank/DDBJ databases">
        <authorList>
            <person name="Fouks B."/>
        </authorList>
    </citation>
    <scope>NUCLEOTIDE SEQUENCE</scope>
    <source>
        <strain evidence="5">Stay&amp;Tobe</strain>
        <tissue evidence="5">Testes</tissue>
    </source>
</reference>
<evidence type="ECO:0000256" key="3">
    <source>
        <dbReference type="ARBA" id="ARBA00023128"/>
    </source>
</evidence>
<dbReference type="SUPFAM" id="SSF64076">
    <property type="entry name" value="MTH938-like"/>
    <property type="match status" value="1"/>
</dbReference>